<dbReference type="SUPFAM" id="SSF52743">
    <property type="entry name" value="Subtilisin-like"/>
    <property type="match status" value="1"/>
</dbReference>
<evidence type="ECO:0000256" key="4">
    <source>
        <dbReference type="ARBA" id="ARBA00022825"/>
    </source>
</evidence>
<dbReference type="InterPro" id="IPR037045">
    <property type="entry name" value="S8pro/Inhibitor_I9_sf"/>
</dbReference>
<dbReference type="PROSITE" id="PS00136">
    <property type="entry name" value="SUBTILASE_ASP"/>
    <property type="match status" value="1"/>
</dbReference>
<evidence type="ECO:0000256" key="9">
    <source>
        <dbReference type="SAM" id="SignalP"/>
    </source>
</evidence>
<feature type="chain" id="PRO_5011585698" evidence="9">
    <location>
        <begin position="25"/>
        <end position="519"/>
    </location>
</feature>
<keyword evidence="13" id="KW-1185">Reference proteome</keyword>
<dbReference type="OrthoDB" id="9798386at2"/>
<dbReference type="PRINTS" id="PR00723">
    <property type="entry name" value="SUBTILISIN"/>
</dbReference>
<keyword evidence="4 6" id="KW-0720">Serine protease</keyword>
<dbReference type="PROSITE" id="PS51257">
    <property type="entry name" value="PROKAR_LIPOPROTEIN"/>
    <property type="match status" value="1"/>
</dbReference>
<dbReference type="GO" id="GO:0006508">
    <property type="term" value="P:proteolysis"/>
    <property type="evidence" value="ECO:0007669"/>
    <property type="project" value="UniProtKB-KW"/>
</dbReference>
<protein>
    <submittedName>
        <fullName evidence="12">Peptidase inhibitor I9</fullName>
    </submittedName>
</protein>
<comment type="similarity">
    <text evidence="1 6 7">Belongs to the peptidase S8 family.</text>
</comment>
<feature type="active site" description="Charge relay system" evidence="5 6">
    <location>
        <position position="359"/>
    </location>
</feature>
<feature type="compositionally biased region" description="Acidic residues" evidence="8">
    <location>
        <begin position="424"/>
        <end position="442"/>
    </location>
</feature>
<dbReference type="RefSeq" id="WP_087940838.1">
    <property type="nucleotide sequence ID" value="NZ_FNAC01000041.1"/>
</dbReference>
<dbReference type="InterPro" id="IPR050131">
    <property type="entry name" value="Peptidase_S8_subtilisin-like"/>
</dbReference>
<feature type="active site" description="Charge relay system" evidence="5 6">
    <location>
        <position position="207"/>
    </location>
</feature>
<evidence type="ECO:0000256" key="2">
    <source>
        <dbReference type="ARBA" id="ARBA00022670"/>
    </source>
</evidence>
<keyword evidence="2 6" id="KW-0645">Protease</keyword>
<dbReference type="PANTHER" id="PTHR43806:SF11">
    <property type="entry name" value="CEREVISIN-RELATED"/>
    <property type="match status" value="1"/>
</dbReference>
<organism evidence="12 13">
    <name type="scientific">Algoriphagus faecimaris</name>
    <dbReference type="NCBI Taxonomy" id="686796"/>
    <lineage>
        <taxon>Bacteria</taxon>
        <taxon>Pseudomonadati</taxon>
        <taxon>Bacteroidota</taxon>
        <taxon>Cytophagia</taxon>
        <taxon>Cytophagales</taxon>
        <taxon>Cyclobacteriaceae</taxon>
        <taxon>Algoriphagus</taxon>
    </lineage>
</organism>
<dbReference type="InterPro" id="IPR015500">
    <property type="entry name" value="Peptidase_S8_subtilisin-rel"/>
</dbReference>
<evidence type="ECO:0000313" key="12">
    <source>
        <dbReference type="EMBL" id="SDD60830.1"/>
    </source>
</evidence>
<evidence type="ECO:0000256" key="3">
    <source>
        <dbReference type="ARBA" id="ARBA00022801"/>
    </source>
</evidence>
<dbReference type="InterPro" id="IPR010259">
    <property type="entry name" value="S8pro/Inhibitor_I9"/>
</dbReference>
<keyword evidence="9" id="KW-0732">Signal</keyword>
<feature type="compositionally biased region" description="Gly residues" evidence="8">
    <location>
        <begin position="413"/>
        <end position="422"/>
    </location>
</feature>
<dbReference type="STRING" id="686796.SAMN04488104_10418"/>
<feature type="domain" description="Peptidase S8/S53" evidence="10">
    <location>
        <begin position="167"/>
        <end position="401"/>
    </location>
</feature>
<evidence type="ECO:0000256" key="5">
    <source>
        <dbReference type="PIRSR" id="PIRSR615500-1"/>
    </source>
</evidence>
<keyword evidence="3 6" id="KW-0378">Hydrolase</keyword>
<dbReference type="InterPro" id="IPR036852">
    <property type="entry name" value="Peptidase_S8/S53_dom_sf"/>
</dbReference>
<sequence length="519" mass="54335">MKHFKNFTKAKWFLLFGLAFSVFACTDTEQTINLTDAELAVNSQESELIPGRYIVVLNESNIQFRKTNDYEIAQAGMRVVANDFAARYNLEETQIDRVYGSLISGFAAELSQEQLRKLESDPKVKYIEPDGVVTKYSTTQTGATWGIDRIDQANLPLDGSYTYNSTGQGVTAYIIDTGIRTDHVEFGGRAQRGYDAFGGNSEDCDGHGTHVAGTVGGTVYGVAKNVTLVSVRVLDCNGSGTFSGVIAGMDWVIANASGPSVANMSLGGGSSSTVNNAVSRMYNAGVPVIVAAGNSNTNACNSSPAGAANAYTVGSTTSSDARSSFSNYGSCVDIFAPGSGITAAWYTSNTATNSISGTSMASPHVAGVAALFLETNPNATSQQVYDFISNTSTKGVVTNSNSANNHMLYSLGTTGGDSGGGTDPEPDPEPDPQPDPEPEDPTGIDLSANGFKEKGRWGANLSWSGNTGSVDIYRDGSKIATVSGGSYTDQTTNRGGGSLSYQICEAGTSTCSNEVTVNF</sequence>
<reference evidence="13" key="1">
    <citation type="submission" date="2016-10" db="EMBL/GenBank/DDBJ databases">
        <authorList>
            <person name="Varghese N."/>
            <person name="Submissions S."/>
        </authorList>
    </citation>
    <scope>NUCLEOTIDE SEQUENCE [LARGE SCALE GENOMIC DNA]</scope>
    <source>
        <strain evidence="13">DSM 23095</strain>
    </source>
</reference>
<dbReference type="Pfam" id="PF05922">
    <property type="entry name" value="Inhibitor_I9"/>
    <property type="match status" value="1"/>
</dbReference>
<dbReference type="GO" id="GO:0004252">
    <property type="term" value="F:serine-type endopeptidase activity"/>
    <property type="evidence" value="ECO:0007669"/>
    <property type="project" value="UniProtKB-UniRule"/>
</dbReference>
<evidence type="ECO:0000259" key="10">
    <source>
        <dbReference type="Pfam" id="PF00082"/>
    </source>
</evidence>
<dbReference type="CDD" id="cd04077">
    <property type="entry name" value="Peptidases_S8_PCSK9_ProteinaseK_like"/>
    <property type="match status" value="1"/>
</dbReference>
<name>A0A1G6W4I0_9BACT</name>
<feature type="region of interest" description="Disordered" evidence="8">
    <location>
        <begin position="407"/>
        <end position="450"/>
    </location>
</feature>
<evidence type="ECO:0000256" key="1">
    <source>
        <dbReference type="ARBA" id="ARBA00011073"/>
    </source>
</evidence>
<evidence type="ECO:0000256" key="6">
    <source>
        <dbReference type="PROSITE-ProRule" id="PRU01240"/>
    </source>
</evidence>
<evidence type="ECO:0000313" key="13">
    <source>
        <dbReference type="Proteomes" id="UP000199060"/>
    </source>
</evidence>
<dbReference type="EMBL" id="FNAC01000041">
    <property type="protein sequence ID" value="SDD60830.1"/>
    <property type="molecule type" value="Genomic_DNA"/>
</dbReference>
<evidence type="ECO:0000256" key="7">
    <source>
        <dbReference type="RuleBase" id="RU003355"/>
    </source>
</evidence>
<dbReference type="InterPro" id="IPR034193">
    <property type="entry name" value="PCSK9_ProteinaseK-like"/>
</dbReference>
<feature type="domain" description="Inhibitor I9" evidence="11">
    <location>
        <begin position="52"/>
        <end position="133"/>
    </location>
</feature>
<feature type="active site" description="Charge relay system" evidence="5 6">
    <location>
        <position position="176"/>
    </location>
</feature>
<dbReference type="InterPro" id="IPR000209">
    <property type="entry name" value="Peptidase_S8/S53_dom"/>
</dbReference>
<accession>A0A1G6W4I0</accession>
<dbReference type="Gene3D" id="3.40.50.200">
    <property type="entry name" value="Peptidase S8/S53 domain"/>
    <property type="match status" value="1"/>
</dbReference>
<evidence type="ECO:0000256" key="8">
    <source>
        <dbReference type="SAM" id="MobiDB-lite"/>
    </source>
</evidence>
<dbReference type="PROSITE" id="PS51892">
    <property type="entry name" value="SUBTILASE"/>
    <property type="match status" value="1"/>
</dbReference>
<dbReference type="PROSITE" id="PS00138">
    <property type="entry name" value="SUBTILASE_SER"/>
    <property type="match status" value="1"/>
</dbReference>
<dbReference type="PROSITE" id="PS00137">
    <property type="entry name" value="SUBTILASE_HIS"/>
    <property type="match status" value="1"/>
</dbReference>
<dbReference type="Proteomes" id="UP000199060">
    <property type="component" value="Unassembled WGS sequence"/>
</dbReference>
<dbReference type="AlphaFoldDB" id="A0A1G6W4I0"/>
<gene>
    <name evidence="12" type="ORF">SAMN04488104_10418</name>
</gene>
<dbReference type="InterPro" id="IPR023828">
    <property type="entry name" value="Peptidase_S8_Ser-AS"/>
</dbReference>
<evidence type="ECO:0000259" key="11">
    <source>
        <dbReference type="Pfam" id="PF05922"/>
    </source>
</evidence>
<feature type="signal peptide" evidence="9">
    <location>
        <begin position="1"/>
        <end position="24"/>
    </location>
</feature>
<dbReference type="InterPro" id="IPR023827">
    <property type="entry name" value="Peptidase_S8_Asp-AS"/>
</dbReference>
<dbReference type="InterPro" id="IPR022398">
    <property type="entry name" value="Peptidase_S8_His-AS"/>
</dbReference>
<dbReference type="SUPFAM" id="SSF54897">
    <property type="entry name" value="Protease propeptides/inhibitors"/>
    <property type="match status" value="1"/>
</dbReference>
<dbReference type="Pfam" id="PF00082">
    <property type="entry name" value="Peptidase_S8"/>
    <property type="match status" value="1"/>
</dbReference>
<dbReference type="PANTHER" id="PTHR43806">
    <property type="entry name" value="PEPTIDASE S8"/>
    <property type="match status" value="1"/>
</dbReference>
<dbReference type="Gene3D" id="3.30.70.80">
    <property type="entry name" value="Peptidase S8 propeptide/proteinase inhibitor I9"/>
    <property type="match status" value="1"/>
</dbReference>
<dbReference type="GO" id="GO:0005615">
    <property type="term" value="C:extracellular space"/>
    <property type="evidence" value="ECO:0007669"/>
    <property type="project" value="TreeGrafter"/>
</dbReference>
<dbReference type="FunFam" id="3.40.50.200:FF:000014">
    <property type="entry name" value="Proteinase K"/>
    <property type="match status" value="1"/>
</dbReference>
<proteinExistence type="inferred from homology"/>